<dbReference type="Proteomes" id="UP000490939">
    <property type="component" value="Unassembled WGS sequence"/>
</dbReference>
<name>A0A8H3YLR2_VENIN</name>
<evidence type="ECO:0008006" key="8">
    <source>
        <dbReference type="Google" id="ProtNLM"/>
    </source>
</evidence>
<dbReference type="EMBL" id="WNWQ01000712">
    <property type="protein sequence ID" value="KAE9964358.1"/>
    <property type="molecule type" value="Genomic_DNA"/>
</dbReference>
<evidence type="ECO:0000256" key="1">
    <source>
        <dbReference type="SAM" id="MobiDB-lite"/>
    </source>
</evidence>
<feature type="compositionally biased region" description="Acidic residues" evidence="1">
    <location>
        <begin position="412"/>
        <end position="431"/>
    </location>
</feature>
<dbReference type="Proteomes" id="UP000447873">
    <property type="component" value="Unassembled WGS sequence"/>
</dbReference>
<evidence type="ECO:0000313" key="3">
    <source>
        <dbReference type="EMBL" id="KAE9984116.1"/>
    </source>
</evidence>
<proteinExistence type="predicted"/>
<evidence type="ECO:0000313" key="7">
    <source>
        <dbReference type="Proteomes" id="UP000490939"/>
    </source>
</evidence>
<evidence type="ECO:0000313" key="5">
    <source>
        <dbReference type="Proteomes" id="UP000433883"/>
    </source>
</evidence>
<keyword evidence="7" id="KW-1185">Reference proteome</keyword>
<dbReference type="EMBL" id="WNWR01000085">
    <property type="protein sequence ID" value="KAE9991711.1"/>
    <property type="molecule type" value="Genomic_DNA"/>
</dbReference>
<accession>A0A8H3YLR2</accession>
<reference evidence="2 5" key="1">
    <citation type="submission" date="2019-11" db="EMBL/GenBank/DDBJ databases">
        <title>Venturia inaequalis Genome Resource.</title>
        <authorList>
            <person name="Lichtner F.J."/>
        </authorList>
    </citation>
    <scope>NUCLEOTIDE SEQUENCE [LARGE SCALE GENOMIC DNA]</scope>
    <source>
        <strain evidence="3 6">120213</strain>
        <strain evidence="2">Bline_iso_100314</strain>
        <strain evidence="4 7">DMI_063113</strain>
    </source>
</reference>
<gene>
    <name evidence="2" type="ORF">BLS_008435</name>
    <name evidence="4" type="ORF">EG327_011171</name>
    <name evidence="3" type="ORF">EG328_009167</name>
</gene>
<feature type="region of interest" description="Disordered" evidence="1">
    <location>
        <begin position="633"/>
        <end position="656"/>
    </location>
</feature>
<feature type="region of interest" description="Disordered" evidence="1">
    <location>
        <begin position="530"/>
        <end position="554"/>
    </location>
</feature>
<protein>
    <recommendedName>
        <fullName evidence="8">DNA (cytosine-5)-methyltransferase 1 replication foci domain-containing protein</fullName>
    </recommendedName>
</protein>
<evidence type="ECO:0000313" key="6">
    <source>
        <dbReference type="Proteomes" id="UP000447873"/>
    </source>
</evidence>
<organism evidence="2 5">
    <name type="scientific">Venturia inaequalis</name>
    <name type="common">Apple scab fungus</name>
    <dbReference type="NCBI Taxonomy" id="5025"/>
    <lineage>
        <taxon>Eukaryota</taxon>
        <taxon>Fungi</taxon>
        <taxon>Dikarya</taxon>
        <taxon>Ascomycota</taxon>
        <taxon>Pezizomycotina</taxon>
        <taxon>Dothideomycetes</taxon>
        <taxon>Pleosporomycetidae</taxon>
        <taxon>Venturiales</taxon>
        <taxon>Venturiaceae</taxon>
        <taxon>Venturia</taxon>
    </lineage>
</organism>
<evidence type="ECO:0000313" key="4">
    <source>
        <dbReference type="EMBL" id="KAE9991711.1"/>
    </source>
</evidence>
<feature type="region of interest" description="Disordered" evidence="1">
    <location>
        <begin position="207"/>
        <end position="283"/>
    </location>
</feature>
<sequence>MANGVPIPESKILRSRDPADNDENNWATFDLRNVEVVNKKGKLVNLLHADAAHPVTVTGTLQLNKGNAGLLLPTATKSKNAIIQIKNVTHFAYGAYANGDVDFWAAGLAGWHCIKPADNYAANFHEMIEAVHIFYFIADSYGGESRPRWDELFANYARIHHITSKAAAEKIYSHGQFIASRMMKGDEGIRWGHTSFYQHLRKMQPTSFGLDTPAMPPTKPAPAQPAPARIASSRAAPAPTAASRPVPSRPTSLRATKPNTMTRSAETKPSRNSRRSRLAEAEEVAATRLRETRNSQHRGPLLSEVNRSKARSIWKFMQKTINNSRPPPADVTLDSIAHSVVQFYTVEDEEKATEFLQVLAADIIPLMQAKRQRQYDWPNLPIYDDLVESKPTAAAKRRVAAMELELRAQPLSDEEEQDSAASESSEEEVLDETDHHTMSVLRPQSGTKFSGKAASRKGKGKAPQRVDSEPADDETEVMDIDTPSKRKSMSEDEEEEEEEEEEESHPRKRFTRSQGDHDQELEDLEFEAQQAKSTGIPPRKKSQPNGVKPNVAPPVVMSEPIFTTRAQEPGDVWTCPREGCLHKVYGASENGALIKEHHLEHDEVFNLVRSEENRTNLPVSALLKRIREMAESQHGPRLGQMGMGGDTPPMSTIFPAPIMRRV</sequence>
<dbReference type="AlphaFoldDB" id="A0A8H3YLR2"/>
<feature type="compositionally biased region" description="Polar residues" evidence="1">
    <location>
        <begin position="251"/>
        <end position="264"/>
    </location>
</feature>
<feature type="compositionally biased region" description="Low complexity" evidence="1">
    <location>
        <begin position="226"/>
        <end position="250"/>
    </location>
</feature>
<dbReference type="EMBL" id="WNWS01000054">
    <property type="protein sequence ID" value="KAE9984116.1"/>
    <property type="molecule type" value="Genomic_DNA"/>
</dbReference>
<feature type="compositionally biased region" description="Pro residues" evidence="1">
    <location>
        <begin position="214"/>
        <end position="225"/>
    </location>
</feature>
<comment type="caution">
    <text evidence="2">The sequence shown here is derived from an EMBL/GenBank/DDBJ whole genome shotgun (WGS) entry which is preliminary data.</text>
</comment>
<feature type="compositionally biased region" description="Acidic residues" evidence="1">
    <location>
        <begin position="491"/>
        <end position="503"/>
    </location>
</feature>
<dbReference type="Proteomes" id="UP000433883">
    <property type="component" value="Unassembled WGS sequence"/>
</dbReference>
<evidence type="ECO:0000313" key="2">
    <source>
        <dbReference type="EMBL" id="KAE9964358.1"/>
    </source>
</evidence>
<feature type="region of interest" description="Disordered" evidence="1">
    <location>
        <begin position="407"/>
        <end position="517"/>
    </location>
</feature>
<feature type="compositionally biased region" description="Acidic residues" evidence="1">
    <location>
        <begin position="469"/>
        <end position="479"/>
    </location>
</feature>